<comment type="subcellular location">
    <subcellularLocation>
        <location evidence="1">Cell inner membrane</location>
        <topology evidence="1">Multi-pass membrane protein</topology>
    </subcellularLocation>
</comment>
<dbReference type="InterPro" id="IPR018227">
    <property type="entry name" value="Amino_acid_transport_2"/>
</dbReference>
<reference evidence="9" key="1">
    <citation type="submission" date="2021-02" db="EMBL/GenBank/DDBJ databases">
        <authorList>
            <person name="Nowell W R."/>
        </authorList>
    </citation>
    <scope>NUCLEOTIDE SEQUENCE</scope>
</reference>
<evidence type="ECO:0000256" key="1">
    <source>
        <dbReference type="ARBA" id="ARBA00004429"/>
    </source>
</evidence>
<dbReference type="EMBL" id="CAJNOV010001217">
    <property type="protein sequence ID" value="CAF1053429.1"/>
    <property type="molecule type" value="Genomic_DNA"/>
</dbReference>
<dbReference type="GO" id="GO:0005886">
    <property type="term" value="C:plasma membrane"/>
    <property type="evidence" value="ECO:0007669"/>
    <property type="project" value="UniProtKB-SubCell"/>
</dbReference>
<evidence type="ECO:0000313" key="9">
    <source>
        <dbReference type="EMBL" id="CAF1053429.1"/>
    </source>
</evidence>
<evidence type="ECO:0000256" key="2">
    <source>
        <dbReference type="ARBA" id="ARBA00022448"/>
    </source>
</evidence>
<evidence type="ECO:0000256" key="8">
    <source>
        <dbReference type="SAM" id="Phobius"/>
    </source>
</evidence>
<dbReference type="GO" id="GO:0003333">
    <property type="term" value="P:amino acid transmembrane transport"/>
    <property type="evidence" value="ECO:0007669"/>
    <property type="project" value="InterPro"/>
</dbReference>
<accession>A0A814KNN0</accession>
<evidence type="ECO:0000256" key="3">
    <source>
        <dbReference type="ARBA" id="ARBA00022475"/>
    </source>
</evidence>
<dbReference type="PANTHER" id="PTHR16189:SF6">
    <property type="entry name" value="AMINO ACID TRANSPORTER TRANSMEMBRANE DOMAIN-CONTAINING PROTEIN"/>
    <property type="match status" value="1"/>
</dbReference>
<evidence type="ECO:0000256" key="7">
    <source>
        <dbReference type="ARBA" id="ARBA00023136"/>
    </source>
</evidence>
<sequence length="148" mass="16944">MSRTKHIKTKPMTLGRSLYRITCHYSQFYFVAIASILGTGILGLPVTLSESGFQPFVISFLICYFVQVLTIFFFTEVLQKAYYRNVEKLQTSGKDNAPIHIEKDDLPTYGSDYDLAGKQGRNKSILKIRVCFRFVTSVINQCTYRKTS</sequence>
<keyword evidence="2" id="KW-0813">Transport</keyword>
<dbReference type="Pfam" id="PF03222">
    <property type="entry name" value="Trp_Tyr_perm"/>
    <property type="match status" value="1"/>
</dbReference>
<keyword evidence="4" id="KW-0997">Cell inner membrane</keyword>
<keyword evidence="3" id="KW-1003">Cell membrane</keyword>
<evidence type="ECO:0000313" key="10">
    <source>
        <dbReference type="Proteomes" id="UP000663855"/>
    </source>
</evidence>
<dbReference type="Proteomes" id="UP000663855">
    <property type="component" value="Unassembled WGS sequence"/>
</dbReference>
<dbReference type="PANTHER" id="PTHR16189">
    <property type="entry name" value="TRANSMEMBRANE PROTEIN 104-RELATED"/>
    <property type="match status" value="1"/>
</dbReference>
<gene>
    <name evidence="9" type="ORF">CJN711_LOCUS4859</name>
</gene>
<feature type="transmembrane region" description="Helical" evidence="8">
    <location>
        <begin position="21"/>
        <end position="44"/>
    </location>
</feature>
<keyword evidence="7 8" id="KW-0472">Membrane</keyword>
<keyword evidence="5 8" id="KW-0812">Transmembrane</keyword>
<feature type="transmembrane region" description="Helical" evidence="8">
    <location>
        <begin position="56"/>
        <end position="78"/>
    </location>
</feature>
<protein>
    <submittedName>
        <fullName evidence="9">Uncharacterized protein</fullName>
    </submittedName>
</protein>
<proteinExistence type="predicted"/>
<keyword evidence="6 8" id="KW-1133">Transmembrane helix</keyword>
<dbReference type="AlphaFoldDB" id="A0A814KNN0"/>
<name>A0A814KNN0_9BILA</name>
<evidence type="ECO:0000256" key="5">
    <source>
        <dbReference type="ARBA" id="ARBA00022692"/>
    </source>
</evidence>
<organism evidence="9 10">
    <name type="scientific">Rotaria magnacalcarata</name>
    <dbReference type="NCBI Taxonomy" id="392030"/>
    <lineage>
        <taxon>Eukaryota</taxon>
        <taxon>Metazoa</taxon>
        <taxon>Spiralia</taxon>
        <taxon>Gnathifera</taxon>
        <taxon>Rotifera</taxon>
        <taxon>Eurotatoria</taxon>
        <taxon>Bdelloidea</taxon>
        <taxon>Philodinida</taxon>
        <taxon>Philodinidae</taxon>
        <taxon>Rotaria</taxon>
    </lineage>
</organism>
<evidence type="ECO:0000256" key="6">
    <source>
        <dbReference type="ARBA" id="ARBA00022989"/>
    </source>
</evidence>
<comment type="caution">
    <text evidence="9">The sequence shown here is derived from an EMBL/GenBank/DDBJ whole genome shotgun (WGS) entry which is preliminary data.</text>
</comment>
<evidence type="ECO:0000256" key="4">
    <source>
        <dbReference type="ARBA" id="ARBA00022519"/>
    </source>
</evidence>